<protein>
    <recommendedName>
        <fullName evidence="3">DUF4219 domain-containing protein</fullName>
    </recommendedName>
</protein>
<dbReference type="EMBL" id="MLQL01000087">
    <property type="protein sequence ID" value="OQE10592.1"/>
    <property type="molecule type" value="Genomic_DNA"/>
</dbReference>
<gene>
    <name evidence="1" type="ORF">PENFLA_c087G08920</name>
</gene>
<dbReference type="Proteomes" id="UP000191342">
    <property type="component" value="Unassembled WGS sequence"/>
</dbReference>
<evidence type="ECO:0000313" key="2">
    <source>
        <dbReference type="Proteomes" id="UP000191342"/>
    </source>
</evidence>
<accession>A0A1V6S956</accession>
<organism evidence="1 2">
    <name type="scientific">Penicillium flavigenum</name>
    <dbReference type="NCBI Taxonomy" id="254877"/>
    <lineage>
        <taxon>Eukaryota</taxon>
        <taxon>Fungi</taxon>
        <taxon>Dikarya</taxon>
        <taxon>Ascomycota</taxon>
        <taxon>Pezizomycotina</taxon>
        <taxon>Eurotiomycetes</taxon>
        <taxon>Eurotiomycetidae</taxon>
        <taxon>Eurotiales</taxon>
        <taxon>Aspergillaceae</taxon>
        <taxon>Penicillium</taxon>
    </lineage>
</organism>
<reference evidence="2" key="1">
    <citation type="journal article" date="2017" name="Nat. Microbiol.">
        <title>Global analysis of biosynthetic gene clusters reveals vast potential of secondary metabolite production in Penicillium species.</title>
        <authorList>
            <person name="Nielsen J.C."/>
            <person name="Grijseels S."/>
            <person name="Prigent S."/>
            <person name="Ji B."/>
            <person name="Dainat J."/>
            <person name="Nielsen K.F."/>
            <person name="Frisvad J.C."/>
            <person name="Workman M."/>
            <person name="Nielsen J."/>
        </authorList>
    </citation>
    <scope>NUCLEOTIDE SEQUENCE [LARGE SCALE GENOMIC DNA]</scope>
    <source>
        <strain evidence="2">IBT 14082</strain>
    </source>
</reference>
<sequence>MSALAHDSPDRAVTVIEPLTGSDNFATWKPLMTSYLKARQAWDVVSGDLQRPDCLFKYAKPITADIHPLVEPHLNGAVRQRAIEARLEAEVQAFERHREWSRREAEAYHTIFRIHVAGLETSRDLWNELEERYRRMELATFCELFAQLRETTGERCGSAREFVDRARLLNDKDPVNPTTIGNRLSNAEQTVQRKDAATFLQSPQRNEQPFHQHGAEKHQEMQLLQETRLRSCGMLEEATRATTAHGPCPEGRTKCFRLTKKQFTKYTIKSDGRSAGPADFQETADQYREGEGDDPLYPRTVAPVDPGLGRHQPHLLGSELLQHFATPSRDFNQPLVLKNVYFAPRIGMNLISVPKLLRDRYSVVAHPQNVFVQRRGRTVGTAYHSEEGLLILRAPATHGYADSLEPQAVAMDVDDPQESSDVERTASTSELSGEAVILKADAGTEVDQASEASWHARMGHLNRRDLTVVLQQTGAPYRPLTHAQLLETPQCPACMSGKQHQKRNSRARRPRLHSTRIFEMIHSDIMEMPIAKDGSRYVIVGKQ</sequence>
<keyword evidence="2" id="KW-1185">Reference proteome</keyword>
<dbReference type="AlphaFoldDB" id="A0A1V6S956"/>
<dbReference type="OrthoDB" id="4364246at2759"/>
<evidence type="ECO:0000313" key="1">
    <source>
        <dbReference type="EMBL" id="OQE10592.1"/>
    </source>
</evidence>
<comment type="caution">
    <text evidence="1">The sequence shown here is derived from an EMBL/GenBank/DDBJ whole genome shotgun (WGS) entry which is preliminary data.</text>
</comment>
<name>A0A1V6S956_9EURO</name>
<dbReference type="STRING" id="254877.A0A1V6S956"/>
<proteinExistence type="predicted"/>
<evidence type="ECO:0008006" key="3">
    <source>
        <dbReference type="Google" id="ProtNLM"/>
    </source>
</evidence>